<organism evidence="2 3">
    <name type="scientific">Campylobacter geochelonis</name>
    <dbReference type="NCBI Taxonomy" id="1780362"/>
    <lineage>
        <taxon>Bacteria</taxon>
        <taxon>Pseudomonadati</taxon>
        <taxon>Campylobacterota</taxon>
        <taxon>Epsilonproteobacteria</taxon>
        <taxon>Campylobacterales</taxon>
        <taxon>Campylobacteraceae</taxon>
        <taxon>Campylobacter</taxon>
    </lineage>
</organism>
<protein>
    <submittedName>
        <fullName evidence="2">Putative periplasmic protein</fullName>
    </submittedName>
</protein>
<feature type="chain" id="PRO_5007281591" evidence="1">
    <location>
        <begin position="18"/>
        <end position="251"/>
    </location>
</feature>
<proteinExistence type="predicted"/>
<accession>A0A128ENR2</accession>
<dbReference type="RefSeq" id="WP_075493806.1">
    <property type="nucleotide sequence ID" value="NZ_CP053844.1"/>
</dbReference>
<dbReference type="OrthoDB" id="5338450at2"/>
<dbReference type="Proteomes" id="UP000069632">
    <property type="component" value="Unassembled WGS sequence"/>
</dbReference>
<evidence type="ECO:0000313" key="2">
    <source>
        <dbReference type="EMBL" id="CZE46024.1"/>
    </source>
</evidence>
<name>A0A128ENR2_9BACT</name>
<reference evidence="2 3" key="1">
    <citation type="submission" date="2016-02" db="EMBL/GenBank/DDBJ databases">
        <authorList>
            <consortium name="Pathogen Informatics"/>
        </authorList>
    </citation>
    <scope>NUCLEOTIDE SEQUENCE [LARGE SCALE GENOMIC DNA]</scope>
    <source>
        <strain evidence="2 3">RC20</strain>
    </source>
</reference>
<keyword evidence="3" id="KW-1185">Reference proteome</keyword>
<sequence length="251" mass="28027">MVKKALFILLFTGFVFAATPEQVLVNLGGAGLVVDDMVDENSNPDISKITKSLQDNGKLQLLVDKKTKTVLNFNSNANGVLLLKSIENMISNLRYGDYQNLNFVNDENSSYSIVVNLDRIPNPGEIYKELKKSNIFINDVKKGAGSFTYFLDLSKASIYATAFGSEYKKPTKPYFINVNGKKTVSIEVQEGDTWHPSVKIFDKNLNLIDSLVQDSPQKSINFELPENAHYIQVDDGSSLENIQKGLKFNLQ</sequence>
<gene>
    <name evidence="2" type="ORF">ERS672216_00156</name>
</gene>
<dbReference type="AlphaFoldDB" id="A0A128ENR2"/>
<evidence type="ECO:0000313" key="3">
    <source>
        <dbReference type="Proteomes" id="UP000069632"/>
    </source>
</evidence>
<dbReference type="EMBL" id="FIZP01000001">
    <property type="protein sequence ID" value="CZE46024.1"/>
    <property type="molecule type" value="Genomic_DNA"/>
</dbReference>
<keyword evidence="1" id="KW-0732">Signal</keyword>
<feature type="signal peptide" evidence="1">
    <location>
        <begin position="1"/>
        <end position="17"/>
    </location>
</feature>
<evidence type="ECO:0000256" key="1">
    <source>
        <dbReference type="SAM" id="SignalP"/>
    </source>
</evidence>